<dbReference type="PATRIC" id="fig|657308.3.peg.9"/>
<dbReference type="Proteomes" id="UP000008805">
    <property type="component" value="Chromosome"/>
</dbReference>
<dbReference type="InterPro" id="IPR023214">
    <property type="entry name" value="HAD_sf"/>
</dbReference>
<evidence type="ECO:0008006" key="3">
    <source>
        <dbReference type="Google" id="ProtNLM"/>
    </source>
</evidence>
<gene>
    <name evidence="1" type="ORF">GPA_00220</name>
</gene>
<dbReference type="Gene3D" id="3.40.50.1000">
    <property type="entry name" value="HAD superfamily/HAD-like"/>
    <property type="match status" value="1"/>
</dbReference>
<dbReference type="AlphaFoldDB" id="D6E692"/>
<evidence type="ECO:0000313" key="2">
    <source>
        <dbReference type="Proteomes" id="UP000008805"/>
    </source>
</evidence>
<dbReference type="EMBL" id="FP929047">
    <property type="protein sequence ID" value="CBL03239.1"/>
    <property type="molecule type" value="Genomic_DNA"/>
</dbReference>
<protein>
    <recommendedName>
        <fullName evidence="3">Haloacid dehalogenase superfamily, subfamily IA, variant 1 with third motif having Dx(3-4)D or Dx(3-4)E</fullName>
    </recommendedName>
</protein>
<dbReference type="HOGENOM" id="CLU_349770_0_0_11"/>
<accession>D6E692</accession>
<evidence type="ECO:0000313" key="1">
    <source>
        <dbReference type="EMBL" id="CBL03239.1"/>
    </source>
</evidence>
<dbReference type="Gene3D" id="1.10.150.400">
    <property type="match status" value="1"/>
</dbReference>
<sequence length="805" mass="92430">MKAIADICTAFDIVEASLSVVGMKETYYQEESQWRELLAKSWQARVVSSDLSSDDKADLVSAIENLNLGRKVPAFEEEDYFFDKRAVEVEHLPLQDIKAAFANPSCSYVSFDVFDTLVLRPFWHPTDLFELMEQDVTAMVGVKDRFIFAQLRIEAEKIARDRNYQSFGYAHEVTLDAIYEILAELCPPLSGHIEDIKQLELHYELKFCRGRKKGKELLQCAQMIGKKVICVSDMYLPADFIEKMLAHCGYEGIEALYCSSGLGYSKAEGTLYSHISQERKVDPSAFVHVGDNVHADVEMAKQCGWKAFLLPKPLDLFTNQLSEYIYAGDYYWLAAEGNNGAIRQSSGLHFLGIRCMYAMIANKLFDDPFVHVRKDSDFNANPYFVGYYALGMHVLAIADWLAFLAQDRHFENLLFVARDGFLPKKAFDALNKVYQLPLTTDYLYTSRKAMLPLMLQNEASLHMLPRNIVFQYQTPRKMIKLLGKFMQDVQVVTCQQEIEQAGFAYDERFESLESFESFISFFNRHYYHKRAFSAYSQEMKEYLASKCQGKSATFDVGYNLRLESTLAGLYGFDITACYLHIDCDLPLDRKSLSGAHLETLYPFSPTIQGSLREHLLSELGPSCIGYDCSGGEPAPLFENFQTNYQTRYVTETMQQAALDFVSDMIDTFGADIRRLPFRSVDACMPIEYFYQHAKAFDRTLFSATPFEDDMGIGRLTLMEAWEGEINAARDKDLLTKIGSFDYLNYEAIPRWKRWLIWCLADRDKLKEGAYNRLGEHLALLRFARLCYRAPRAVYRKIKVFFGRCS</sequence>
<dbReference type="Pfam" id="PF00702">
    <property type="entry name" value="Hydrolase"/>
    <property type="match status" value="1"/>
</dbReference>
<keyword evidence="2" id="KW-1185">Reference proteome</keyword>
<dbReference type="CDD" id="cd01427">
    <property type="entry name" value="HAD_like"/>
    <property type="match status" value="1"/>
</dbReference>
<reference evidence="1 2" key="2">
    <citation type="submission" date="2010-03" db="EMBL/GenBank/DDBJ databases">
        <authorList>
            <person name="Pajon A."/>
        </authorList>
    </citation>
    <scope>NUCLEOTIDE SEQUENCE [LARGE SCALE GENOMIC DNA]</scope>
    <source>
        <strain evidence="2">7-10-1-b</strain>
    </source>
</reference>
<proteinExistence type="predicted"/>
<reference evidence="1 2" key="1">
    <citation type="submission" date="2010-03" db="EMBL/GenBank/DDBJ databases">
        <title>The genome sequence of Gordonibacter pamelaeae 7-10-1-bT.</title>
        <authorList>
            <consortium name="metaHIT consortium -- http://www.metahit.eu/"/>
            <person name="Pajon A."/>
            <person name="Turner K."/>
            <person name="Parkhill J."/>
            <person name="Timmis K."/>
            <person name="Oxley A."/>
            <person name="Wurdemann D."/>
        </authorList>
    </citation>
    <scope>NUCLEOTIDE SEQUENCE [LARGE SCALE GENOMIC DNA]</scope>
    <source>
        <strain evidence="2">7-10-1-b</strain>
    </source>
</reference>
<organism evidence="1 2">
    <name type="scientific">Gordonibacter pamelaeae 7-10-1-b</name>
    <dbReference type="NCBI Taxonomy" id="657308"/>
    <lineage>
        <taxon>Bacteria</taxon>
        <taxon>Bacillati</taxon>
        <taxon>Actinomycetota</taxon>
        <taxon>Coriobacteriia</taxon>
        <taxon>Eggerthellales</taxon>
        <taxon>Eggerthellaceae</taxon>
        <taxon>Gordonibacter</taxon>
    </lineage>
</organism>
<name>D6E692_9ACTN</name>
<dbReference type="KEGG" id="gpa:GPA_00220"/>
<dbReference type="SUPFAM" id="SSF56784">
    <property type="entry name" value="HAD-like"/>
    <property type="match status" value="1"/>
</dbReference>
<dbReference type="InterPro" id="IPR036412">
    <property type="entry name" value="HAD-like_sf"/>
</dbReference>